<evidence type="ECO:0000313" key="2">
    <source>
        <dbReference type="Proteomes" id="UP000198504"/>
    </source>
</evidence>
<evidence type="ECO:0000313" key="1">
    <source>
        <dbReference type="EMBL" id="SEQ44707.1"/>
    </source>
</evidence>
<dbReference type="Proteomes" id="UP000198504">
    <property type="component" value="Unassembled WGS sequence"/>
</dbReference>
<keyword evidence="2" id="KW-1185">Reference proteome</keyword>
<gene>
    <name evidence="1" type="ORF">SAMN05421756_103485</name>
</gene>
<sequence>MRLLLIRHGQTTANVRGALDTAFPGEPLTDLGRAQAAAVPAALEDEDVTAVYASNLTRTRRTAEPLRAARGLRVGIRPGLAEVRAGDLELRADEVAVRGYVDCLVAWMGGDLDRRMPGGADGHAFWARYDGALTAIAERHSGRTVAVFSHGAAIRVWTALATRMALERAEQLHVANTGMAVLEHRPGRGWDLERWSTDPVGGAHLLDTRARDVTGDSVDDVEAATQAEGRPSR</sequence>
<dbReference type="OrthoDB" id="9793115at2"/>
<proteinExistence type="predicted"/>
<dbReference type="PANTHER" id="PTHR48100:SF58">
    <property type="entry name" value="PE-PGRS FAMILY PROTEIN PE_PGRS11"/>
    <property type="match status" value="1"/>
</dbReference>
<dbReference type="InterPro" id="IPR013078">
    <property type="entry name" value="His_Pase_superF_clade-1"/>
</dbReference>
<dbReference type="InterPro" id="IPR029033">
    <property type="entry name" value="His_PPase_superfam"/>
</dbReference>
<dbReference type="SMART" id="SM00855">
    <property type="entry name" value="PGAM"/>
    <property type="match status" value="1"/>
</dbReference>
<dbReference type="AlphaFoldDB" id="A0A1H9G3K7"/>
<dbReference type="STRING" id="1036181.SAMN05421756_103485"/>
<organism evidence="1 2">
    <name type="scientific">Microlunatus flavus</name>
    <dbReference type="NCBI Taxonomy" id="1036181"/>
    <lineage>
        <taxon>Bacteria</taxon>
        <taxon>Bacillati</taxon>
        <taxon>Actinomycetota</taxon>
        <taxon>Actinomycetes</taxon>
        <taxon>Propionibacteriales</taxon>
        <taxon>Propionibacteriaceae</taxon>
        <taxon>Microlunatus</taxon>
    </lineage>
</organism>
<dbReference type="InterPro" id="IPR050275">
    <property type="entry name" value="PGM_Phosphatase"/>
</dbReference>
<dbReference type="PANTHER" id="PTHR48100">
    <property type="entry name" value="BROAD-SPECIFICITY PHOSPHATASE YOR283W-RELATED"/>
    <property type="match status" value="1"/>
</dbReference>
<dbReference type="PROSITE" id="PS00175">
    <property type="entry name" value="PG_MUTASE"/>
    <property type="match status" value="1"/>
</dbReference>
<dbReference type="RefSeq" id="WP_091179376.1">
    <property type="nucleotide sequence ID" value="NZ_FOFA01000003.1"/>
</dbReference>
<dbReference type="Pfam" id="PF00300">
    <property type="entry name" value="His_Phos_1"/>
    <property type="match status" value="1"/>
</dbReference>
<dbReference type="SUPFAM" id="SSF53254">
    <property type="entry name" value="Phosphoglycerate mutase-like"/>
    <property type="match status" value="1"/>
</dbReference>
<dbReference type="CDD" id="cd07067">
    <property type="entry name" value="HP_PGM_like"/>
    <property type="match status" value="1"/>
</dbReference>
<name>A0A1H9G3K7_9ACTN</name>
<dbReference type="Gene3D" id="3.40.50.1240">
    <property type="entry name" value="Phosphoglycerate mutase-like"/>
    <property type="match status" value="1"/>
</dbReference>
<reference evidence="2" key="1">
    <citation type="submission" date="2016-10" db="EMBL/GenBank/DDBJ databases">
        <authorList>
            <person name="Varghese N."/>
            <person name="Submissions S."/>
        </authorList>
    </citation>
    <scope>NUCLEOTIDE SEQUENCE [LARGE SCALE GENOMIC DNA]</scope>
    <source>
        <strain evidence="2">CGMCC 4.6856</strain>
    </source>
</reference>
<accession>A0A1H9G3K7</accession>
<dbReference type="GO" id="GO:0016791">
    <property type="term" value="F:phosphatase activity"/>
    <property type="evidence" value="ECO:0007669"/>
    <property type="project" value="TreeGrafter"/>
</dbReference>
<protein>
    <submittedName>
        <fullName evidence="1">Probable phosphoglycerate mutase</fullName>
    </submittedName>
</protein>
<dbReference type="GO" id="GO:0005737">
    <property type="term" value="C:cytoplasm"/>
    <property type="evidence" value="ECO:0007669"/>
    <property type="project" value="TreeGrafter"/>
</dbReference>
<dbReference type="EMBL" id="FOFA01000003">
    <property type="protein sequence ID" value="SEQ44707.1"/>
    <property type="molecule type" value="Genomic_DNA"/>
</dbReference>
<dbReference type="InterPro" id="IPR001345">
    <property type="entry name" value="PG/BPGM_mutase_AS"/>
</dbReference>